<dbReference type="InterPro" id="IPR029439">
    <property type="entry name" value="Wzt_C"/>
</dbReference>
<dbReference type="InterPro" id="IPR003593">
    <property type="entry name" value="AAA+_ATPase"/>
</dbReference>
<dbReference type="Gene3D" id="3.40.50.300">
    <property type="entry name" value="P-loop containing nucleotide triphosphate hydrolases"/>
    <property type="match status" value="1"/>
</dbReference>
<dbReference type="InterPro" id="IPR003439">
    <property type="entry name" value="ABC_transporter-like_ATP-bd"/>
</dbReference>
<reference evidence="7" key="1">
    <citation type="submission" date="2017-11" db="EMBL/GenBank/DDBJ databases">
        <authorList>
            <person name="Watanabe M."/>
            <person name="Kojima H."/>
        </authorList>
    </citation>
    <scope>NUCLEOTIDE SEQUENCE [LARGE SCALE GENOMIC DNA]</scope>
    <source>
        <strain evidence="7">Tokyo 01</strain>
    </source>
</reference>
<dbReference type="AlphaFoldDB" id="A0A401FVE5"/>
<dbReference type="CDD" id="cd03220">
    <property type="entry name" value="ABC_KpsT_Wzt"/>
    <property type="match status" value="1"/>
</dbReference>
<protein>
    <submittedName>
        <fullName evidence="6">ABC transporter</fullName>
    </submittedName>
</protein>
<proteinExistence type="inferred from homology"/>
<comment type="similarity">
    <text evidence="1">Belongs to the ABC transporter superfamily.</text>
</comment>
<name>A0A401FVE5_9BACT</name>
<accession>A0A401FVE5</accession>
<dbReference type="GO" id="GO:0016887">
    <property type="term" value="F:ATP hydrolysis activity"/>
    <property type="evidence" value="ECO:0007669"/>
    <property type="project" value="InterPro"/>
</dbReference>
<dbReference type="PANTHER" id="PTHR46743:SF2">
    <property type="entry name" value="TEICHOIC ACIDS EXPORT ATP-BINDING PROTEIN TAGH"/>
    <property type="match status" value="1"/>
</dbReference>
<keyword evidence="2" id="KW-0813">Transport</keyword>
<dbReference type="SMART" id="SM00382">
    <property type="entry name" value="AAA"/>
    <property type="match status" value="1"/>
</dbReference>
<evidence type="ECO:0000259" key="5">
    <source>
        <dbReference type="PROSITE" id="PS50893"/>
    </source>
</evidence>
<dbReference type="Pfam" id="PF00005">
    <property type="entry name" value="ABC_tran"/>
    <property type="match status" value="1"/>
</dbReference>
<evidence type="ECO:0000256" key="3">
    <source>
        <dbReference type="ARBA" id="ARBA00022741"/>
    </source>
</evidence>
<reference evidence="7" key="2">
    <citation type="submission" date="2019-01" db="EMBL/GenBank/DDBJ databases">
        <title>Genome sequence of Desulfonema ishimotonii strain Tokyo 01.</title>
        <authorList>
            <person name="Fukui M."/>
        </authorList>
    </citation>
    <scope>NUCLEOTIDE SEQUENCE [LARGE SCALE GENOMIC DNA]</scope>
    <source>
        <strain evidence="7">Tokyo 01</strain>
    </source>
</reference>
<evidence type="ECO:0000313" key="6">
    <source>
        <dbReference type="EMBL" id="GBC60942.1"/>
    </source>
</evidence>
<evidence type="ECO:0000256" key="4">
    <source>
        <dbReference type="ARBA" id="ARBA00022840"/>
    </source>
</evidence>
<dbReference type="GO" id="GO:0005524">
    <property type="term" value="F:ATP binding"/>
    <property type="evidence" value="ECO:0007669"/>
    <property type="project" value="UniProtKB-KW"/>
</dbReference>
<dbReference type="InterPro" id="IPR015860">
    <property type="entry name" value="ABC_transpr_TagH-like"/>
</dbReference>
<sequence length="446" mass="50251">MKSQNIAVRVEELSKLYRIGVKEEMHENFAGAIVDFIRSPFKNYRKYRSLYRFDDVNIDTGIPESDDAVSDIIWALRNVSFEVRRGEVLGIIGRNGAGKSTLLKVLSRITDPTRGRVEIRGRVSSLLEVGTGFHQELTGRENVYLNGTILGMTKKEIDRKFDEIVAFSGIERFIDTPVKRYSSGMKIRLAFSVASHLEPEILIVDEVLAVGDAEFQKKCLNTMQDVGQQGRTVLFVSHNMPAITRMCERAILMEEGQVFEIGPAYRVVNSYLNSGQVSHSVREWPDPGKAPRGDVVCLRAIRVRGADGQITDVADIRRPVQVEMEYEVRRAGRILFPRLIFTNEESFVLFTANDLDPAWRGQPRPKGVYRSVVTIPGNFLAEGRIFVTAHLACLKPLAKQFWARDAVAFQVVDSMEGDSARGEWAHQMDGVVRPLLQWTTHPRPAG</sequence>
<gene>
    <name evidence="6" type="ORF">DENIS_1902</name>
</gene>
<dbReference type="SUPFAM" id="SSF52540">
    <property type="entry name" value="P-loop containing nucleoside triphosphate hydrolases"/>
    <property type="match status" value="1"/>
</dbReference>
<feature type="domain" description="ABC transporter" evidence="5">
    <location>
        <begin position="51"/>
        <end position="280"/>
    </location>
</feature>
<dbReference type="GO" id="GO:0140359">
    <property type="term" value="F:ABC-type transporter activity"/>
    <property type="evidence" value="ECO:0007669"/>
    <property type="project" value="InterPro"/>
</dbReference>
<dbReference type="InterPro" id="IPR027417">
    <property type="entry name" value="P-loop_NTPase"/>
</dbReference>
<dbReference type="PROSITE" id="PS50893">
    <property type="entry name" value="ABC_TRANSPORTER_2"/>
    <property type="match status" value="1"/>
</dbReference>
<dbReference type="PANTHER" id="PTHR46743">
    <property type="entry name" value="TEICHOIC ACIDS EXPORT ATP-BINDING PROTEIN TAGH"/>
    <property type="match status" value="1"/>
</dbReference>
<keyword evidence="4" id="KW-0067">ATP-binding</keyword>
<dbReference type="CDD" id="cd10147">
    <property type="entry name" value="Wzt_C-like"/>
    <property type="match status" value="1"/>
</dbReference>
<keyword evidence="3" id="KW-0547">Nucleotide-binding</keyword>
<evidence type="ECO:0000256" key="1">
    <source>
        <dbReference type="ARBA" id="ARBA00005417"/>
    </source>
</evidence>
<dbReference type="InterPro" id="IPR050683">
    <property type="entry name" value="Bact_Polysacc_Export_ATP-bd"/>
</dbReference>
<dbReference type="EMBL" id="BEXT01000001">
    <property type="protein sequence ID" value="GBC60942.1"/>
    <property type="molecule type" value="Genomic_DNA"/>
</dbReference>
<dbReference type="Proteomes" id="UP000288096">
    <property type="component" value="Unassembled WGS sequence"/>
</dbReference>
<comment type="caution">
    <text evidence="6">The sequence shown here is derived from an EMBL/GenBank/DDBJ whole genome shotgun (WGS) entry which is preliminary data.</text>
</comment>
<keyword evidence="7" id="KW-1185">Reference proteome</keyword>
<organism evidence="6 7">
    <name type="scientific">Desulfonema ishimotonii</name>
    <dbReference type="NCBI Taxonomy" id="45657"/>
    <lineage>
        <taxon>Bacteria</taxon>
        <taxon>Pseudomonadati</taxon>
        <taxon>Thermodesulfobacteriota</taxon>
        <taxon>Desulfobacteria</taxon>
        <taxon>Desulfobacterales</taxon>
        <taxon>Desulfococcaceae</taxon>
        <taxon>Desulfonema</taxon>
    </lineage>
</organism>
<evidence type="ECO:0000256" key="2">
    <source>
        <dbReference type="ARBA" id="ARBA00022448"/>
    </source>
</evidence>
<dbReference type="GO" id="GO:0016020">
    <property type="term" value="C:membrane"/>
    <property type="evidence" value="ECO:0007669"/>
    <property type="project" value="InterPro"/>
</dbReference>
<evidence type="ECO:0000313" key="7">
    <source>
        <dbReference type="Proteomes" id="UP000288096"/>
    </source>
</evidence>
<dbReference type="RefSeq" id="WP_231714456.1">
    <property type="nucleotide sequence ID" value="NZ_BEXT01000001.1"/>
</dbReference>